<feature type="transmembrane region" description="Helical" evidence="6">
    <location>
        <begin position="67"/>
        <end position="91"/>
    </location>
</feature>
<dbReference type="PANTHER" id="PTHR31465">
    <property type="entry name" value="PROTEIN RTA1-RELATED"/>
    <property type="match status" value="1"/>
</dbReference>
<evidence type="ECO:0000313" key="8">
    <source>
        <dbReference type="Proteomes" id="UP001595075"/>
    </source>
</evidence>
<keyword evidence="2 6" id="KW-0812">Transmembrane</keyword>
<comment type="subcellular location">
    <subcellularLocation>
        <location evidence="1">Membrane</location>
        <topology evidence="1">Multi-pass membrane protein</topology>
    </subcellularLocation>
</comment>
<comment type="caution">
    <text evidence="7">The sequence shown here is derived from an EMBL/GenBank/DDBJ whole genome shotgun (WGS) entry which is preliminary data.</text>
</comment>
<keyword evidence="4 6" id="KW-0472">Membrane</keyword>
<dbReference type="Proteomes" id="UP001595075">
    <property type="component" value="Unassembled WGS sequence"/>
</dbReference>
<feature type="transmembrane region" description="Helical" evidence="6">
    <location>
        <begin position="179"/>
        <end position="203"/>
    </location>
</feature>
<keyword evidence="8" id="KW-1185">Reference proteome</keyword>
<evidence type="ECO:0000256" key="3">
    <source>
        <dbReference type="ARBA" id="ARBA00022989"/>
    </source>
</evidence>
<evidence type="ECO:0000256" key="1">
    <source>
        <dbReference type="ARBA" id="ARBA00004141"/>
    </source>
</evidence>
<evidence type="ECO:0000256" key="4">
    <source>
        <dbReference type="ARBA" id="ARBA00023136"/>
    </source>
</evidence>
<sequence length="321" mass="35387">MDTVLELLVREVAKPRPKNCTFETCSVKQSVYGYLPNRPVTIVLVVLFGISMIAHIFQGVKSRSWTFVVALGIGCFGEAVDVKVFAGLVFAMKTWALTVFPSLGIQLVCLTVSPAFIAGGIYLTLKHVIIIYGSKFSRIAPRLYTWIFVSCDILSILIQTSGAVIASRGTGKVSTGNNVMMLGLVLQVVTLLIFGAMTIDVYLRIRKFSGQHNAANHELIHSKRFKWLLISILVSYIAILLRCIYRIAEMAGGWANPIMQDEVSFVVLDGFLCWVAVVVLNVFHPGFLFKESYETVKSEKDARSETVTEAPAEDVPVVAKA</sequence>
<feature type="transmembrane region" description="Helical" evidence="6">
    <location>
        <begin position="103"/>
        <end position="125"/>
    </location>
</feature>
<evidence type="ECO:0000256" key="6">
    <source>
        <dbReference type="SAM" id="Phobius"/>
    </source>
</evidence>
<dbReference type="Pfam" id="PF04479">
    <property type="entry name" value="RTA1"/>
    <property type="match status" value="1"/>
</dbReference>
<evidence type="ECO:0000313" key="7">
    <source>
        <dbReference type="EMBL" id="KAL2069855.1"/>
    </source>
</evidence>
<feature type="transmembrane region" description="Helical" evidence="6">
    <location>
        <begin position="40"/>
        <end position="60"/>
    </location>
</feature>
<feature type="transmembrane region" description="Helical" evidence="6">
    <location>
        <begin position="227"/>
        <end position="248"/>
    </location>
</feature>
<evidence type="ECO:0000256" key="5">
    <source>
        <dbReference type="SAM" id="MobiDB-lite"/>
    </source>
</evidence>
<reference evidence="7 8" key="1">
    <citation type="journal article" date="2024" name="Commun. Biol.">
        <title>Comparative genomic analysis of thermophilic fungi reveals convergent evolutionary adaptations and gene losses.</title>
        <authorList>
            <person name="Steindorff A.S."/>
            <person name="Aguilar-Pontes M.V."/>
            <person name="Robinson A.J."/>
            <person name="Andreopoulos B."/>
            <person name="LaButti K."/>
            <person name="Kuo A."/>
            <person name="Mondo S."/>
            <person name="Riley R."/>
            <person name="Otillar R."/>
            <person name="Haridas S."/>
            <person name="Lipzen A."/>
            <person name="Grimwood J."/>
            <person name="Schmutz J."/>
            <person name="Clum A."/>
            <person name="Reid I.D."/>
            <person name="Moisan M.C."/>
            <person name="Butler G."/>
            <person name="Nguyen T.T.M."/>
            <person name="Dewar K."/>
            <person name="Conant G."/>
            <person name="Drula E."/>
            <person name="Henrissat B."/>
            <person name="Hansel C."/>
            <person name="Singer S."/>
            <person name="Hutchinson M.I."/>
            <person name="de Vries R.P."/>
            <person name="Natvig D.O."/>
            <person name="Powell A.J."/>
            <person name="Tsang A."/>
            <person name="Grigoriev I.V."/>
        </authorList>
    </citation>
    <scope>NUCLEOTIDE SEQUENCE [LARGE SCALE GENOMIC DNA]</scope>
    <source>
        <strain evidence="7 8">CBS 494.80</strain>
    </source>
</reference>
<evidence type="ECO:0008006" key="9">
    <source>
        <dbReference type="Google" id="ProtNLM"/>
    </source>
</evidence>
<dbReference type="EMBL" id="JAZHXI010000007">
    <property type="protein sequence ID" value="KAL2069855.1"/>
    <property type="molecule type" value="Genomic_DNA"/>
</dbReference>
<dbReference type="PANTHER" id="PTHR31465:SF8">
    <property type="entry name" value="DOMAIN PROTEIN, PUTATIVE (AFU_ORTHOLOGUE AFUA_6G14140)-RELATED"/>
    <property type="match status" value="1"/>
</dbReference>
<protein>
    <recommendedName>
        <fullName evidence="9">RTA1-domain-containing protein</fullName>
    </recommendedName>
</protein>
<dbReference type="InterPro" id="IPR007568">
    <property type="entry name" value="RTA1"/>
</dbReference>
<proteinExistence type="predicted"/>
<organism evidence="7 8">
    <name type="scientific">Oculimacula yallundae</name>
    <dbReference type="NCBI Taxonomy" id="86028"/>
    <lineage>
        <taxon>Eukaryota</taxon>
        <taxon>Fungi</taxon>
        <taxon>Dikarya</taxon>
        <taxon>Ascomycota</taxon>
        <taxon>Pezizomycotina</taxon>
        <taxon>Leotiomycetes</taxon>
        <taxon>Helotiales</taxon>
        <taxon>Ploettnerulaceae</taxon>
        <taxon>Oculimacula</taxon>
    </lineage>
</organism>
<feature type="transmembrane region" description="Helical" evidence="6">
    <location>
        <begin position="263"/>
        <end position="283"/>
    </location>
</feature>
<evidence type="ECO:0000256" key="2">
    <source>
        <dbReference type="ARBA" id="ARBA00022692"/>
    </source>
</evidence>
<accession>A0ABR4CIQ1</accession>
<feature type="transmembrane region" description="Helical" evidence="6">
    <location>
        <begin position="146"/>
        <end position="167"/>
    </location>
</feature>
<gene>
    <name evidence="7" type="ORF">VTL71DRAFT_14534</name>
</gene>
<feature type="region of interest" description="Disordered" evidence="5">
    <location>
        <begin position="300"/>
        <end position="321"/>
    </location>
</feature>
<keyword evidence="3 6" id="KW-1133">Transmembrane helix</keyword>
<name>A0ABR4CIQ1_9HELO</name>